<evidence type="ECO:0000313" key="2">
    <source>
        <dbReference type="EMBL" id="MEZ0476269.1"/>
    </source>
</evidence>
<reference evidence="2 3" key="1">
    <citation type="submission" date="2024-07" db="EMBL/GenBank/DDBJ databases">
        <title>Luteimonas salilacus sp. nov., isolated from the shore soil of Salt Lake in Tibet of China.</title>
        <authorList>
            <person name="Zhang X."/>
            <person name="Li A."/>
        </authorList>
    </citation>
    <scope>NUCLEOTIDE SEQUENCE [LARGE SCALE GENOMIC DNA]</scope>
    <source>
        <strain evidence="2 3">B3-2-R+30</strain>
    </source>
</reference>
<sequence length="216" mass="24312">MLQMLRSAVFAVALCPVMAFATAQVPDHIRIDGVDHALNTNPLEPHLARKNWKPPEDAAISSANWRGYIASWEVAQGQLVLNDVTIHVSGSEPGDYVAKSILSDLFPSTTTPVVADWYSGALIIPEGEITHYVHMGYGSSYERYQVLRVASGKVIERLQLSADEFERYKAEKFKAFTTTDEFKESLENLRKDADTLTDEQLFDLMKSYYAERYLSL</sequence>
<keyword evidence="1" id="KW-0732">Signal</keyword>
<evidence type="ECO:0000313" key="3">
    <source>
        <dbReference type="Proteomes" id="UP001566331"/>
    </source>
</evidence>
<protein>
    <submittedName>
        <fullName evidence="2">Uncharacterized protein</fullName>
    </submittedName>
</protein>
<name>A0ABV4HY26_9GAMM</name>
<dbReference type="Proteomes" id="UP001566331">
    <property type="component" value="Unassembled WGS sequence"/>
</dbReference>
<feature type="signal peptide" evidence="1">
    <location>
        <begin position="1"/>
        <end position="23"/>
    </location>
</feature>
<keyword evidence="3" id="KW-1185">Reference proteome</keyword>
<evidence type="ECO:0000256" key="1">
    <source>
        <dbReference type="SAM" id="SignalP"/>
    </source>
</evidence>
<dbReference type="EMBL" id="JBFWIC010000031">
    <property type="protein sequence ID" value="MEZ0476269.1"/>
    <property type="molecule type" value="Genomic_DNA"/>
</dbReference>
<dbReference type="RefSeq" id="WP_370563430.1">
    <property type="nucleotide sequence ID" value="NZ_JBFWIB010000004.1"/>
</dbReference>
<comment type="caution">
    <text evidence="2">The sequence shown here is derived from an EMBL/GenBank/DDBJ whole genome shotgun (WGS) entry which is preliminary data.</text>
</comment>
<proteinExistence type="predicted"/>
<feature type="chain" id="PRO_5047144345" evidence="1">
    <location>
        <begin position="24"/>
        <end position="216"/>
    </location>
</feature>
<organism evidence="2 3">
    <name type="scientific">Luteimonas salinilitoris</name>
    <dbReference type="NCBI Taxonomy" id="3237697"/>
    <lineage>
        <taxon>Bacteria</taxon>
        <taxon>Pseudomonadati</taxon>
        <taxon>Pseudomonadota</taxon>
        <taxon>Gammaproteobacteria</taxon>
        <taxon>Lysobacterales</taxon>
        <taxon>Lysobacteraceae</taxon>
        <taxon>Luteimonas</taxon>
    </lineage>
</organism>
<accession>A0ABV4HY26</accession>
<gene>
    <name evidence="2" type="ORF">AB6713_16860</name>
</gene>